<proteinExistence type="predicted"/>
<evidence type="ECO:0000256" key="1">
    <source>
        <dbReference type="ARBA" id="ARBA00012513"/>
    </source>
</evidence>
<evidence type="ECO:0000313" key="7">
    <source>
        <dbReference type="EMBL" id="KAK6742666.1"/>
    </source>
</evidence>
<gene>
    <name evidence="7" type="primary">Necator_chrIII.g10883</name>
    <name evidence="7" type="ORF">RB195_010118</name>
</gene>
<dbReference type="SUPFAM" id="SSF56112">
    <property type="entry name" value="Protein kinase-like (PK-like)"/>
    <property type="match status" value="1"/>
</dbReference>
<dbReference type="EMBL" id="JAVFWL010000003">
    <property type="protein sequence ID" value="KAK6742666.1"/>
    <property type="molecule type" value="Genomic_DNA"/>
</dbReference>
<evidence type="ECO:0000256" key="4">
    <source>
        <dbReference type="PROSITE-ProRule" id="PRU10141"/>
    </source>
</evidence>
<dbReference type="SUPFAM" id="SSF56672">
    <property type="entry name" value="DNA/RNA polymerases"/>
    <property type="match status" value="1"/>
</dbReference>
<dbReference type="InterPro" id="IPR000719">
    <property type="entry name" value="Prot_kinase_dom"/>
</dbReference>
<keyword evidence="8" id="KW-1185">Reference proteome</keyword>
<evidence type="ECO:0000259" key="6">
    <source>
        <dbReference type="PROSITE" id="PS50011"/>
    </source>
</evidence>
<dbReference type="InterPro" id="IPR008271">
    <property type="entry name" value="Ser/Thr_kinase_AS"/>
</dbReference>
<accession>A0ABR1CXQ7</accession>
<comment type="caution">
    <text evidence="7">The sequence shown here is derived from an EMBL/GenBank/DDBJ whole genome shotgun (WGS) entry which is preliminary data.</text>
</comment>
<dbReference type="Proteomes" id="UP001303046">
    <property type="component" value="Unassembled WGS sequence"/>
</dbReference>
<dbReference type="PROSITE" id="PS00107">
    <property type="entry name" value="PROTEIN_KINASE_ATP"/>
    <property type="match status" value="1"/>
</dbReference>
<evidence type="ECO:0000313" key="8">
    <source>
        <dbReference type="Proteomes" id="UP001303046"/>
    </source>
</evidence>
<dbReference type="InterPro" id="IPR017441">
    <property type="entry name" value="Protein_kinase_ATP_BS"/>
</dbReference>
<evidence type="ECO:0000256" key="5">
    <source>
        <dbReference type="SAM" id="MobiDB-lite"/>
    </source>
</evidence>
<feature type="region of interest" description="Disordered" evidence="5">
    <location>
        <begin position="133"/>
        <end position="190"/>
    </location>
</feature>
<sequence>MLPKLCDILLRFKIGNVAITSDVEKAFLQVRIHPQDRDATRFIWLKDPSLPVVPDNMVIYRSTRVTFGLICSPFLLAGTIKHHLENYATNKNVAREIKRNTPFYLPPLIGNQNFLPTSHTVAVLLEMQQPSTSVQGTGKHLSVSLSGDDRKNRATDKTKSDDKGAQPLEPPAPSPPKPTQTVSPIRLRHKRRPSKTIPMIPFGTIIQGKYELQKVLGAGGYGQIFKAFDSNKNLHVAVKIMPRKHEPQRMILEQQILYQLKGKPEFPQLYGSGTFDDYMFIVMELLGKSLSEMRKRNEGKKFDANTALRVGLMITDSLKILHEMGFLHRDVKPGNMCIGVTPATVKRIYLLDFGLARQFREKGRIRKRDHVGFRGTLRYVSLNVHERKEQCTCDDLISNFYSMVELAEGYLPWTRLRDAEDIARRKRNISFEELCPSSGLSTELLEYYTYCYDSVEDPNQPNYDYLKTIIKKSLPPNFDFNAPMPWELKTFDPNTSIITQETFPTNEANIATR</sequence>
<dbReference type="EC" id="2.7.11.1" evidence="1"/>
<protein>
    <recommendedName>
        <fullName evidence="1">non-specific serine/threonine protein kinase</fullName>
        <ecNumber evidence="1">2.7.11.1</ecNumber>
    </recommendedName>
</protein>
<keyword evidence="3 4" id="KW-0067">ATP-binding</keyword>
<reference evidence="7 8" key="1">
    <citation type="submission" date="2023-08" db="EMBL/GenBank/DDBJ databases">
        <title>A Necator americanus chromosomal reference genome.</title>
        <authorList>
            <person name="Ilik V."/>
            <person name="Petrzelkova K.J."/>
            <person name="Pardy F."/>
            <person name="Fuh T."/>
            <person name="Niatou-Singa F.S."/>
            <person name="Gouil Q."/>
            <person name="Baker L."/>
            <person name="Ritchie M.E."/>
            <person name="Jex A.R."/>
            <person name="Gazzola D."/>
            <person name="Li H."/>
            <person name="Toshio Fujiwara R."/>
            <person name="Zhan B."/>
            <person name="Aroian R.V."/>
            <person name="Pafco B."/>
            <person name="Schwarz E.M."/>
        </authorList>
    </citation>
    <scope>NUCLEOTIDE SEQUENCE [LARGE SCALE GENOMIC DNA]</scope>
    <source>
        <strain evidence="7 8">Aroian</strain>
        <tissue evidence="7">Whole animal</tissue>
    </source>
</reference>
<dbReference type="InterPro" id="IPR050235">
    <property type="entry name" value="CK1_Ser-Thr_kinase"/>
</dbReference>
<dbReference type="PROSITE" id="PS00108">
    <property type="entry name" value="PROTEIN_KINASE_ST"/>
    <property type="match status" value="1"/>
</dbReference>
<dbReference type="PROSITE" id="PS50011">
    <property type="entry name" value="PROTEIN_KINASE_DOM"/>
    <property type="match status" value="1"/>
</dbReference>
<dbReference type="SMART" id="SM00220">
    <property type="entry name" value="S_TKc"/>
    <property type="match status" value="1"/>
</dbReference>
<dbReference type="InterPro" id="IPR011009">
    <property type="entry name" value="Kinase-like_dom_sf"/>
</dbReference>
<dbReference type="PANTHER" id="PTHR11909">
    <property type="entry name" value="CASEIN KINASE-RELATED"/>
    <property type="match status" value="1"/>
</dbReference>
<feature type="compositionally biased region" description="Pro residues" evidence="5">
    <location>
        <begin position="168"/>
        <end position="178"/>
    </location>
</feature>
<keyword evidence="2 4" id="KW-0547">Nucleotide-binding</keyword>
<dbReference type="Gene3D" id="1.10.510.10">
    <property type="entry name" value="Transferase(Phosphotransferase) domain 1"/>
    <property type="match status" value="1"/>
</dbReference>
<organism evidence="7 8">
    <name type="scientific">Necator americanus</name>
    <name type="common">Human hookworm</name>
    <dbReference type="NCBI Taxonomy" id="51031"/>
    <lineage>
        <taxon>Eukaryota</taxon>
        <taxon>Metazoa</taxon>
        <taxon>Ecdysozoa</taxon>
        <taxon>Nematoda</taxon>
        <taxon>Chromadorea</taxon>
        <taxon>Rhabditida</taxon>
        <taxon>Rhabditina</taxon>
        <taxon>Rhabditomorpha</taxon>
        <taxon>Strongyloidea</taxon>
        <taxon>Ancylostomatidae</taxon>
        <taxon>Bunostominae</taxon>
        <taxon>Necator</taxon>
    </lineage>
</organism>
<feature type="binding site" evidence="4">
    <location>
        <position position="244"/>
    </location>
    <ligand>
        <name>ATP</name>
        <dbReference type="ChEBI" id="CHEBI:30616"/>
    </ligand>
</feature>
<dbReference type="InterPro" id="IPR043502">
    <property type="entry name" value="DNA/RNA_pol_sf"/>
</dbReference>
<name>A0ABR1CXQ7_NECAM</name>
<evidence type="ECO:0000256" key="2">
    <source>
        <dbReference type="ARBA" id="ARBA00022741"/>
    </source>
</evidence>
<feature type="domain" description="Protein kinase" evidence="6">
    <location>
        <begin position="210"/>
        <end position="478"/>
    </location>
</feature>
<feature type="compositionally biased region" description="Basic and acidic residues" evidence="5">
    <location>
        <begin position="147"/>
        <end position="164"/>
    </location>
</feature>
<evidence type="ECO:0000256" key="3">
    <source>
        <dbReference type="ARBA" id="ARBA00022840"/>
    </source>
</evidence>
<dbReference type="Pfam" id="PF00069">
    <property type="entry name" value="Pkinase"/>
    <property type="match status" value="1"/>
</dbReference>